<keyword evidence="8 13" id="KW-0949">S-adenosyl-L-methionine</keyword>
<evidence type="ECO:0000256" key="6">
    <source>
        <dbReference type="ARBA" id="ARBA00022576"/>
    </source>
</evidence>
<feature type="compositionally biased region" description="Basic and acidic residues" evidence="14">
    <location>
        <begin position="497"/>
        <end position="506"/>
    </location>
</feature>
<keyword evidence="10 13" id="KW-0663">Pyridoxal phosphate</keyword>
<dbReference type="CDD" id="cd00610">
    <property type="entry name" value="OAT_like"/>
    <property type="match status" value="1"/>
</dbReference>
<evidence type="ECO:0000313" key="16">
    <source>
        <dbReference type="Proteomes" id="UP000009173"/>
    </source>
</evidence>
<dbReference type="InterPro" id="IPR015424">
    <property type="entry name" value="PyrdxlP-dep_Trfase"/>
</dbReference>
<feature type="binding site" evidence="13">
    <location>
        <position position="322"/>
    </location>
    <ligand>
        <name>substrate</name>
    </ligand>
</feature>
<dbReference type="PANTHER" id="PTHR42684:SF17">
    <property type="entry name" value="ADENOSYLMETHIONINE-8-AMINO-7-OXONONANOATE AMINOTRANSFERASE"/>
    <property type="match status" value="1"/>
</dbReference>
<evidence type="ECO:0000256" key="3">
    <source>
        <dbReference type="ARBA" id="ARBA00005063"/>
    </source>
</evidence>
<dbReference type="UniPathway" id="UPA00078">
    <property type="reaction ID" value="UER00160"/>
</dbReference>
<comment type="catalytic activity">
    <reaction evidence="11 13">
        <text>(8S)-8-amino-7-oxononanoate + S-adenosyl-L-methionine = S-adenosyl-4-methylsulfanyl-2-oxobutanoate + (7R,8S)-7,8-diammoniononanoate</text>
        <dbReference type="Rhea" id="RHEA:16861"/>
        <dbReference type="ChEBI" id="CHEBI:16490"/>
        <dbReference type="ChEBI" id="CHEBI:59789"/>
        <dbReference type="ChEBI" id="CHEBI:149468"/>
        <dbReference type="ChEBI" id="CHEBI:149469"/>
        <dbReference type="EC" id="2.6.1.62"/>
    </reaction>
</comment>
<evidence type="ECO:0000256" key="5">
    <source>
        <dbReference type="ARBA" id="ARBA00022490"/>
    </source>
</evidence>
<comment type="pathway">
    <text evidence="3 13">Cofactor biosynthesis; biotin biosynthesis; 7,8-diaminononanoate from 8-amino-7-oxononanoate (SAM route): step 1/1.</text>
</comment>
<dbReference type="EMBL" id="CP000527">
    <property type="protein sequence ID" value="ABM27712.1"/>
    <property type="molecule type" value="Genomic_DNA"/>
</dbReference>
<comment type="function">
    <text evidence="13">Catalyzes the transfer of the alpha-amino group from S-adenosyl-L-methionine (SAM) to 7-keto-8-aminopelargonic acid (KAPA) to form 7,8-diaminopelargonic acid (DAPA). It is the only aminotransferase known to utilize SAM as an amino donor.</text>
</comment>
<keyword evidence="5 13" id="KW-0963">Cytoplasm</keyword>
<evidence type="ECO:0000256" key="1">
    <source>
        <dbReference type="ARBA" id="ARBA00001933"/>
    </source>
</evidence>
<dbReference type="KEGG" id="dvl:Dvul_0689"/>
<comment type="subunit">
    <text evidence="4 13">Homodimer.</text>
</comment>
<dbReference type="Gene3D" id="3.40.640.10">
    <property type="entry name" value="Type I PLP-dependent aspartate aminotransferase-like (Major domain)"/>
    <property type="match status" value="1"/>
</dbReference>
<dbReference type="HOGENOM" id="CLU_016922_4_3_7"/>
<accession>A0A0H3A6K9</accession>
<evidence type="ECO:0000256" key="11">
    <source>
        <dbReference type="ARBA" id="ARBA00048449"/>
    </source>
</evidence>
<feature type="binding site" evidence="13">
    <location>
        <position position="293"/>
    </location>
    <ligand>
        <name>pyridoxal 5'-phosphate</name>
        <dbReference type="ChEBI" id="CHEBI:597326"/>
    </ligand>
</feature>
<evidence type="ECO:0000256" key="14">
    <source>
        <dbReference type="SAM" id="MobiDB-lite"/>
    </source>
</evidence>
<feature type="binding site" evidence="13">
    <location>
        <begin position="152"/>
        <end position="153"/>
    </location>
    <ligand>
        <name>pyridoxal 5'-phosphate</name>
        <dbReference type="ChEBI" id="CHEBI:597326"/>
    </ligand>
</feature>
<name>A0A0H3A6K9_NITV4</name>
<dbReference type="GO" id="GO:0030170">
    <property type="term" value="F:pyridoxal phosphate binding"/>
    <property type="evidence" value="ECO:0007669"/>
    <property type="project" value="UniProtKB-UniRule"/>
</dbReference>
<dbReference type="InterPro" id="IPR015422">
    <property type="entry name" value="PyrdxlP-dep_Trfase_small"/>
</dbReference>
<dbReference type="GO" id="GO:0005737">
    <property type="term" value="C:cytoplasm"/>
    <property type="evidence" value="ECO:0007669"/>
    <property type="project" value="UniProtKB-SubCell"/>
</dbReference>
<feature type="modified residue" description="N6-(pyridoxal phosphate)lysine" evidence="13">
    <location>
        <position position="322"/>
    </location>
</feature>
<gene>
    <name evidence="13" type="primary">bioA</name>
    <name evidence="15" type="ordered locus">Dvul_0689</name>
</gene>
<feature type="binding site" evidence="13">
    <location>
        <begin position="358"/>
        <end position="359"/>
    </location>
    <ligand>
        <name>pyridoxal 5'-phosphate</name>
        <dbReference type="ChEBI" id="CHEBI:597326"/>
    </ligand>
</feature>
<dbReference type="Pfam" id="PF00202">
    <property type="entry name" value="Aminotran_3"/>
    <property type="match status" value="1"/>
</dbReference>
<keyword evidence="6 13" id="KW-0032">Aminotransferase</keyword>
<dbReference type="GO" id="GO:0004015">
    <property type="term" value="F:adenosylmethionine-8-amino-7-oxononanoate transaminase activity"/>
    <property type="evidence" value="ECO:0007669"/>
    <property type="project" value="UniProtKB-UniRule"/>
</dbReference>
<dbReference type="NCBIfam" id="TIGR00508">
    <property type="entry name" value="bioA"/>
    <property type="match status" value="1"/>
</dbReference>
<proteinExistence type="inferred from homology"/>
<comment type="cofactor">
    <cofactor evidence="1 13">
        <name>pyridoxal 5'-phosphate</name>
        <dbReference type="ChEBI" id="CHEBI:597326"/>
    </cofactor>
</comment>
<evidence type="ECO:0000256" key="8">
    <source>
        <dbReference type="ARBA" id="ARBA00022691"/>
    </source>
</evidence>
<feature type="binding site" evidence="13">
    <location>
        <position position="187"/>
    </location>
    <ligand>
        <name>substrate</name>
    </ligand>
</feature>
<evidence type="ECO:0000256" key="2">
    <source>
        <dbReference type="ARBA" id="ARBA00004496"/>
    </source>
</evidence>
<dbReference type="RefSeq" id="WP_011791774.1">
    <property type="nucleotide sequence ID" value="NC_008751.1"/>
</dbReference>
<dbReference type="SUPFAM" id="SSF53383">
    <property type="entry name" value="PLP-dependent transferases"/>
    <property type="match status" value="1"/>
</dbReference>
<protein>
    <recommendedName>
        <fullName evidence="13">Adenosylmethionine-8-amino-7-oxononanoate aminotransferase</fullName>
        <ecNumber evidence="13">2.6.1.62</ecNumber>
    </recommendedName>
    <alternativeName>
        <fullName evidence="13">7,8-diamino-pelargonic acid aminotransferase</fullName>
        <shortName evidence="13">DAPA AT</shortName>
        <shortName evidence="13">DAPA aminotransferase</shortName>
    </alternativeName>
    <alternativeName>
        <fullName evidence="13">7,8-diaminononanoate synthase</fullName>
        <shortName evidence="13">DANS</shortName>
    </alternativeName>
    <alternativeName>
        <fullName evidence="13">Diaminopelargonic acid synthase</fullName>
    </alternativeName>
</protein>
<dbReference type="HAMAP" id="MF_00834">
    <property type="entry name" value="BioA"/>
    <property type="match status" value="1"/>
</dbReference>
<keyword evidence="7 13" id="KW-0808">Transferase</keyword>
<feature type="region of interest" description="Disordered" evidence="14">
    <location>
        <begin position="491"/>
        <end position="524"/>
    </location>
</feature>
<comment type="caution">
    <text evidence="13">Lacks conserved residue(s) required for the propagation of feature annotation.</text>
</comment>
<dbReference type="InterPro" id="IPR015421">
    <property type="entry name" value="PyrdxlP-dep_Trfase_major"/>
</dbReference>
<evidence type="ECO:0000256" key="12">
    <source>
        <dbReference type="ARBA" id="ARBA00060970"/>
    </source>
</evidence>
<organism evidence="15 16">
    <name type="scientific">Nitratidesulfovibrio vulgaris (strain DP4)</name>
    <name type="common">Desulfovibrio vulgaris</name>
    <dbReference type="NCBI Taxonomy" id="391774"/>
    <lineage>
        <taxon>Bacteria</taxon>
        <taxon>Pseudomonadati</taxon>
        <taxon>Thermodesulfobacteriota</taxon>
        <taxon>Desulfovibrionia</taxon>
        <taxon>Desulfovibrionales</taxon>
        <taxon>Desulfovibrionaceae</taxon>
        <taxon>Nitratidesulfovibrio</taxon>
    </lineage>
</organism>
<dbReference type="Proteomes" id="UP000009173">
    <property type="component" value="Chromosome"/>
</dbReference>
<sequence length="524" mass="56828">MSTSPFNSRVAPMPHDDATAPVLHYAHDAAGTPPCAASRTARLRSLDAAHVWHPFTQMRDWMGSEPCIIDAADGNHLIDTDGNRYLDGVSSLWTNVHGHRHPHIDEAIRRQLDRVAHSTLLGLGGTPSIELAARLTAIAPAGLTRVFYSDSGSTAVEAALKIAFQYHRQAPEGDARRTRVMAFSNAYHGDTIGSVSLGGMSLFHGIYGPLLFDPVRAPAPHCYRCPANLRPETCGMACLDEVERLMRHHGHELCAVVVEPLVQGAAGMLVQPRGWLRGLRDLCDRHGVFMVADEVAVGFGKTGTMFACEQEGVVPDMLCLAKGITGGYLPLAATLVTEHTHDGFLGGYADFRTFFHGHTYTGNALACAAALASLDVFEEERTLETLRPRIERLATLLAPLNDLPHVGDIRRVGVMTGIELVADRETRTPYRPEERIGHRVTLEARRRGVIVRPLGDVMVLMPPLSITETELETLVHTVRGAIIAVTEHGADGGLWTKRPDGPDNPDKANTPDTPDGARTGETVA</sequence>
<dbReference type="GO" id="GO:0009102">
    <property type="term" value="P:biotin biosynthetic process"/>
    <property type="evidence" value="ECO:0007669"/>
    <property type="project" value="UniProtKB-UniRule"/>
</dbReference>
<comment type="subcellular location">
    <subcellularLocation>
        <location evidence="2 13">Cytoplasm</location>
    </subcellularLocation>
</comment>
<evidence type="ECO:0000256" key="7">
    <source>
        <dbReference type="ARBA" id="ARBA00022679"/>
    </source>
</evidence>
<dbReference type="FunFam" id="3.40.640.10:FF:000078">
    <property type="entry name" value="Adenosylmethionine-8-amino-7-oxononanoate aminotransferase"/>
    <property type="match status" value="1"/>
</dbReference>
<dbReference type="InterPro" id="IPR005814">
    <property type="entry name" value="Aminotrans_3"/>
</dbReference>
<evidence type="ECO:0000256" key="13">
    <source>
        <dbReference type="HAMAP-Rule" id="MF_00834"/>
    </source>
</evidence>
<feature type="site" description="Participates in the substrate recognition with KAPA and in a stacking interaction with the adenine ring of SAM" evidence="13">
    <location>
        <position position="55"/>
    </location>
</feature>
<dbReference type="EC" id="2.6.1.62" evidence="13"/>
<feature type="binding site" evidence="13">
    <location>
        <position position="452"/>
    </location>
    <ligand>
        <name>substrate</name>
    </ligand>
</feature>
<evidence type="ECO:0000313" key="15">
    <source>
        <dbReference type="EMBL" id="ABM27712.1"/>
    </source>
</evidence>
<dbReference type="Gene3D" id="3.90.1150.10">
    <property type="entry name" value="Aspartate Aminotransferase, domain 1"/>
    <property type="match status" value="1"/>
</dbReference>
<dbReference type="AlphaFoldDB" id="A0A0H3A6K9"/>
<feature type="binding site" evidence="13">
    <location>
        <position position="357"/>
    </location>
    <ligand>
        <name>substrate</name>
    </ligand>
</feature>
<evidence type="ECO:0000256" key="9">
    <source>
        <dbReference type="ARBA" id="ARBA00022756"/>
    </source>
</evidence>
<evidence type="ECO:0000256" key="10">
    <source>
        <dbReference type="ARBA" id="ARBA00022898"/>
    </source>
</evidence>
<dbReference type="InterPro" id="IPR005815">
    <property type="entry name" value="BioA"/>
</dbReference>
<reference evidence="16" key="1">
    <citation type="journal article" date="2009" name="Environ. Microbiol.">
        <title>Contribution of mobile genetic elements to Desulfovibrio vulgaris genome plasticity.</title>
        <authorList>
            <person name="Walker C.B."/>
            <person name="Stolyar S."/>
            <person name="Chivian D."/>
            <person name="Pinel N."/>
            <person name="Gabster J.A."/>
            <person name="Dehal P.S."/>
            <person name="He Z."/>
            <person name="Yang Z.K."/>
            <person name="Yen H.C."/>
            <person name="Zhou J."/>
            <person name="Wall J.D."/>
            <person name="Hazen T.C."/>
            <person name="Arkin A.P."/>
            <person name="Stahl D.A."/>
        </authorList>
    </citation>
    <scope>NUCLEOTIDE SEQUENCE [LARGE SCALE GENOMIC DNA]</scope>
    <source>
        <strain evidence="16">DP4</strain>
    </source>
</reference>
<evidence type="ECO:0000256" key="4">
    <source>
        <dbReference type="ARBA" id="ARBA00011738"/>
    </source>
</evidence>
<comment type="similarity">
    <text evidence="12 13">Belongs to the class-III pyridoxal-phosphate-dependent aminotransferase family. BioA subfamily.</text>
</comment>
<keyword evidence="9 13" id="KW-0093">Biotin biosynthesis</keyword>
<dbReference type="PANTHER" id="PTHR42684">
    <property type="entry name" value="ADENOSYLMETHIONINE-8-AMINO-7-OXONONANOATE AMINOTRANSFERASE"/>
    <property type="match status" value="1"/>
</dbReference>